<dbReference type="Proteomes" id="UP000250043">
    <property type="component" value="Unassembled WGS sequence"/>
</dbReference>
<dbReference type="EMBL" id="KV722385">
    <property type="protein sequence ID" value="OCH91413.1"/>
    <property type="molecule type" value="Genomic_DNA"/>
</dbReference>
<reference evidence="2 3" key="1">
    <citation type="submission" date="2016-07" db="EMBL/GenBank/DDBJ databases">
        <title>Draft genome of the white-rot fungus Obba rivulosa 3A-2.</title>
        <authorList>
            <consortium name="DOE Joint Genome Institute"/>
            <person name="Miettinen O."/>
            <person name="Riley R."/>
            <person name="Acob R."/>
            <person name="Barry K."/>
            <person name="Cullen D."/>
            <person name="De Vries R."/>
            <person name="Hainaut M."/>
            <person name="Hatakka A."/>
            <person name="Henrissat B."/>
            <person name="Hilden K."/>
            <person name="Kuo R."/>
            <person name="Labutti K."/>
            <person name="Lipzen A."/>
            <person name="Makela M.R."/>
            <person name="Sandor L."/>
            <person name="Spatafora J.W."/>
            <person name="Grigoriev I.V."/>
            <person name="Hibbett D.S."/>
        </authorList>
    </citation>
    <scope>NUCLEOTIDE SEQUENCE [LARGE SCALE GENOMIC DNA]</scope>
    <source>
        <strain evidence="2 3">3A-2</strain>
    </source>
</reference>
<evidence type="ECO:0000256" key="1">
    <source>
        <dbReference type="SAM" id="MobiDB-lite"/>
    </source>
</evidence>
<evidence type="ECO:0000313" key="2">
    <source>
        <dbReference type="EMBL" id="OCH91413.1"/>
    </source>
</evidence>
<protein>
    <submittedName>
        <fullName evidence="2">Uncharacterized protein</fullName>
    </submittedName>
</protein>
<name>A0A8E2AUT4_9APHY</name>
<organism evidence="2 3">
    <name type="scientific">Obba rivulosa</name>
    <dbReference type="NCBI Taxonomy" id="1052685"/>
    <lineage>
        <taxon>Eukaryota</taxon>
        <taxon>Fungi</taxon>
        <taxon>Dikarya</taxon>
        <taxon>Basidiomycota</taxon>
        <taxon>Agaricomycotina</taxon>
        <taxon>Agaricomycetes</taxon>
        <taxon>Polyporales</taxon>
        <taxon>Gelatoporiaceae</taxon>
        <taxon>Obba</taxon>
    </lineage>
</organism>
<accession>A0A8E2AUT4</accession>
<keyword evidence="3" id="KW-1185">Reference proteome</keyword>
<proteinExistence type="predicted"/>
<dbReference type="OrthoDB" id="2682319at2759"/>
<sequence>MPKKTKNDSAPTTTQMSISSFMEPPPPSWTKEGLLDHIVELTVSDDQSFRLVEKGSFRRLLIYQRPQTWERDIPHHTKLREEILARALDVEGKLKTFFEVFADAVDVLDTSVDDAEEFEPGDLLGKVLAMINQIRASPQAKAFFEQICVEEQLEPLQLIKWVQT</sequence>
<dbReference type="AlphaFoldDB" id="A0A8E2AUT4"/>
<gene>
    <name evidence="2" type="ORF">OBBRIDRAFT_834185</name>
</gene>
<feature type="region of interest" description="Disordered" evidence="1">
    <location>
        <begin position="1"/>
        <end position="25"/>
    </location>
</feature>
<feature type="compositionally biased region" description="Polar residues" evidence="1">
    <location>
        <begin position="8"/>
        <end position="20"/>
    </location>
</feature>
<evidence type="ECO:0000313" key="3">
    <source>
        <dbReference type="Proteomes" id="UP000250043"/>
    </source>
</evidence>